<evidence type="ECO:0000256" key="2">
    <source>
        <dbReference type="ARBA" id="ARBA00022801"/>
    </source>
</evidence>
<keyword evidence="1" id="KW-0540">Nuclease</keyword>
<organism evidence="6 7">
    <name type="scientific">Streptomyces atroolivaceus</name>
    <dbReference type="NCBI Taxonomy" id="66869"/>
    <lineage>
        <taxon>Bacteria</taxon>
        <taxon>Bacillati</taxon>
        <taxon>Actinomycetota</taxon>
        <taxon>Actinomycetes</taxon>
        <taxon>Kitasatosporales</taxon>
        <taxon>Streptomycetaceae</taxon>
        <taxon>Streptomyces</taxon>
    </lineage>
</organism>
<dbReference type="SUPFAM" id="SSF53098">
    <property type="entry name" value="Ribonuclease H-like"/>
    <property type="match status" value="1"/>
</dbReference>
<dbReference type="NCBIfam" id="NF005927">
    <property type="entry name" value="PRK07942.1"/>
    <property type="match status" value="1"/>
</dbReference>
<evidence type="ECO:0000259" key="5">
    <source>
        <dbReference type="SMART" id="SM00479"/>
    </source>
</evidence>
<protein>
    <submittedName>
        <fullName evidence="6">3'-5' exonuclease</fullName>
    </submittedName>
</protein>
<dbReference type="Gene3D" id="3.30.420.10">
    <property type="entry name" value="Ribonuclease H-like superfamily/Ribonuclease H"/>
    <property type="match status" value="1"/>
</dbReference>
<comment type="caution">
    <text evidence="6">The sequence shown here is derived from an EMBL/GenBank/DDBJ whole genome shotgun (WGS) entry which is preliminary data.</text>
</comment>
<dbReference type="Proteomes" id="UP001595908">
    <property type="component" value="Unassembled WGS sequence"/>
</dbReference>
<evidence type="ECO:0000256" key="4">
    <source>
        <dbReference type="SAM" id="MobiDB-lite"/>
    </source>
</evidence>
<evidence type="ECO:0000256" key="1">
    <source>
        <dbReference type="ARBA" id="ARBA00022722"/>
    </source>
</evidence>
<keyword evidence="3 6" id="KW-0269">Exonuclease</keyword>
<dbReference type="EMBL" id="JBHSJE010000010">
    <property type="protein sequence ID" value="MFC4982319.1"/>
    <property type="molecule type" value="Genomic_DNA"/>
</dbReference>
<dbReference type="CDD" id="cd06127">
    <property type="entry name" value="DEDDh"/>
    <property type="match status" value="1"/>
</dbReference>
<proteinExistence type="predicted"/>
<sequence>MSWVSGPLTAFDLETTGTDVETDRIVTAAVVRLEADGSVSEERTWLLNPGVAIPEQASAIHGISTERAREHGVPAASAVEEIARTVADGLRAGVPLVVMNARYDLSLLDRECRRYAVESVSERLGDVPSPVIDPLVIDKHVDKYRKGKRALHALCAHYGVSLDDAHDARADAVAAARVVRRMGEKHEPVGVMPLQDLHGLQTRAAAEQSLSLQAYLRRTGDPAAVVEPAWPLIPRRREPQAGEGDSEVSVRSR</sequence>
<dbReference type="Pfam" id="PF00929">
    <property type="entry name" value="RNase_T"/>
    <property type="match status" value="1"/>
</dbReference>
<feature type="region of interest" description="Disordered" evidence="4">
    <location>
        <begin position="233"/>
        <end position="253"/>
    </location>
</feature>
<accession>A0ABV9VEC9</accession>
<keyword evidence="2" id="KW-0378">Hydrolase</keyword>
<dbReference type="PANTHER" id="PTHR30231:SF4">
    <property type="entry name" value="PROTEIN NEN2"/>
    <property type="match status" value="1"/>
</dbReference>
<dbReference type="InterPro" id="IPR012337">
    <property type="entry name" value="RNaseH-like_sf"/>
</dbReference>
<name>A0ABV9VEC9_STRAZ</name>
<dbReference type="PANTHER" id="PTHR30231">
    <property type="entry name" value="DNA POLYMERASE III SUBUNIT EPSILON"/>
    <property type="match status" value="1"/>
</dbReference>
<keyword evidence="7" id="KW-1185">Reference proteome</keyword>
<evidence type="ECO:0000256" key="3">
    <source>
        <dbReference type="ARBA" id="ARBA00022839"/>
    </source>
</evidence>
<dbReference type="GeneID" id="31233567"/>
<dbReference type="GO" id="GO:0004527">
    <property type="term" value="F:exonuclease activity"/>
    <property type="evidence" value="ECO:0007669"/>
    <property type="project" value="UniProtKB-KW"/>
</dbReference>
<dbReference type="RefSeq" id="WP_051709370.1">
    <property type="nucleotide sequence ID" value="NZ_JBFAGR010000023.1"/>
</dbReference>
<reference evidence="7" key="1">
    <citation type="journal article" date="2019" name="Int. J. Syst. Evol. Microbiol.">
        <title>The Global Catalogue of Microorganisms (GCM) 10K type strain sequencing project: providing services to taxonomists for standard genome sequencing and annotation.</title>
        <authorList>
            <consortium name="The Broad Institute Genomics Platform"/>
            <consortium name="The Broad Institute Genome Sequencing Center for Infectious Disease"/>
            <person name="Wu L."/>
            <person name="Ma J."/>
        </authorList>
    </citation>
    <scope>NUCLEOTIDE SEQUENCE [LARGE SCALE GENOMIC DNA]</scope>
    <source>
        <strain evidence="7">ICMP 257</strain>
    </source>
</reference>
<dbReference type="InterPro" id="IPR013520">
    <property type="entry name" value="Ribonucl_H"/>
</dbReference>
<dbReference type="SMART" id="SM00479">
    <property type="entry name" value="EXOIII"/>
    <property type="match status" value="1"/>
</dbReference>
<dbReference type="InterPro" id="IPR036397">
    <property type="entry name" value="RNaseH_sf"/>
</dbReference>
<feature type="domain" description="Exonuclease" evidence="5">
    <location>
        <begin position="7"/>
        <end position="188"/>
    </location>
</feature>
<evidence type="ECO:0000313" key="6">
    <source>
        <dbReference type="EMBL" id="MFC4982319.1"/>
    </source>
</evidence>
<evidence type="ECO:0000313" key="7">
    <source>
        <dbReference type="Proteomes" id="UP001595908"/>
    </source>
</evidence>
<gene>
    <name evidence="6" type="ORF">ACFPL4_28915</name>
</gene>